<sequence>MTETRFKYPRTFHLPGSPGMTSDDKLARDLSAFAGAEVVVTEKMDGENTTLYPDGFHARSLDSGFHPSRARLAALHGQIAHRIPAGRRICGENLFARHSLAYDDLPSHFLVFSIWTGDTCLSWDETRADCIRLSLTPVPELYRGPFTTDLPDRMARALDTDRQEGFVLRLASEFKREAFSRSVVKWVRKNHVQTDEHWRRGPLVANGFREGEGS</sequence>
<name>A0ABX7FC55_9RHOB</name>
<dbReference type="InterPro" id="IPR052732">
    <property type="entry name" value="Cell-binding_unc_protein"/>
</dbReference>
<keyword evidence="3" id="KW-1185">Reference proteome</keyword>
<evidence type="ECO:0000259" key="1">
    <source>
        <dbReference type="Pfam" id="PF09414"/>
    </source>
</evidence>
<evidence type="ECO:0000313" key="3">
    <source>
        <dbReference type="Proteomes" id="UP000596387"/>
    </source>
</evidence>
<dbReference type="PANTHER" id="PTHR43883:SF1">
    <property type="entry name" value="GLUCONOKINASE"/>
    <property type="match status" value="1"/>
</dbReference>
<gene>
    <name evidence="2" type="ORF">GQA70_18640</name>
</gene>
<dbReference type="Pfam" id="PF09414">
    <property type="entry name" value="RNA_ligase"/>
    <property type="match status" value="1"/>
</dbReference>
<reference evidence="2 3" key="1">
    <citation type="submission" date="2019-12" db="EMBL/GenBank/DDBJ databases">
        <title>Complete Genome Sequence of a Quorum-Sensing Bacterium,Rhodobacteraceae bacterium C31, Isolated from a marine microalgae symbiotic bacteria.</title>
        <authorList>
            <person name="Zhang Y."/>
        </authorList>
    </citation>
    <scope>NUCLEOTIDE SEQUENCE [LARGE SCALE GENOMIC DNA]</scope>
    <source>
        <strain evidence="2 3">C31</strain>
    </source>
</reference>
<dbReference type="GO" id="GO:0016874">
    <property type="term" value="F:ligase activity"/>
    <property type="evidence" value="ECO:0007669"/>
    <property type="project" value="UniProtKB-KW"/>
</dbReference>
<dbReference type="SUPFAM" id="SSF56091">
    <property type="entry name" value="DNA ligase/mRNA capping enzyme, catalytic domain"/>
    <property type="match status" value="1"/>
</dbReference>
<dbReference type="RefSeq" id="WP_039615574.1">
    <property type="nucleotide sequence ID" value="NZ_CP047166.1"/>
</dbReference>
<organism evidence="2 3">
    <name type="scientific">Ponticoccus alexandrii</name>
    <dbReference type="NCBI Taxonomy" id="1943633"/>
    <lineage>
        <taxon>Bacteria</taxon>
        <taxon>Pseudomonadati</taxon>
        <taxon>Pseudomonadota</taxon>
        <taxon>Alphaproteobacteria</taxon>
        <taxon>Rhodobacterales</taxon>
        <taxon>Roseobacteraceae</taxon>
        <taxon>Ponticoccus</taxon>
    </lineage>
</organism>
<protein>
    <submittedName>
        <fullName evidence="2">2'-5' RNA ligase</fullName>
    </submittedName>
</protein>
<dbReference type="InterPro" id="IPR021122">
    <property type="entry name" value="RNA_ligase_dom_REL/Rnl2"/>
</dbReference>
<proteinExistence type="predicted"/>
<dbReference type="Gene3D" id="3.30.470.30">
    <property type="entry name" value="DNA ligase/mRNA capping enzyme"/>
    <property type="match status" value="1"/>
</dbReference>
<accession>A0ABX7FC55</accession>
<feature type="domain" description="RNA ligase" evidence="1">
    <location>
        <begin position="37"/>
        <end position="187"/>
    </location>
</feature>
<keyword evidence="2" id="KW-0436">Ligase</keyword>
<dbReference type="EMBL" id="CP047166">
    <property type="protein sequence ID" value="QRF68150.1"/>
    <property type="molecule type" value="Genomic_DNA"/>
</dbReference>
<evidence type="ECO:0000313" key="2">
    <source>
        <dbReference type="EMBL" id="QRF68150.1"/>
    </source>
</evidence>
<dbReference type="Proteomes" id="UP000596387">
    <property type="component" value="Chromosome"/>
</dbReference>
<dbReference type="PANTHER" id="PTHR43883">
    <property type="entry name" value="SLR0207 PROTEIN"/>
    <property type="match status" value="1"/>
</dbReference>